<dbReference type="SUPFAM" id="SSF53756">
    <property type="entry name" value="UDP-Glycosyltransferase/glycogen phosphorylase"/>
    <property type="match status" value="1"/>
</dbReference>
<accession>A0ABT3YAZ5</accession>
<dbReference type="Proteomes" id="UP001081283">
    <property type="component" value="Unassembled WGS sequence"/>
</dbReference>
<dbReference type="EMBL" id="JAOVZQ010000001">
    <property type="protein sequence ID" value="MCY0093048.1"/>
    <property type="molecule type" value="Genomic_DNA"/>
</dbReference>
<sequence length="338" mass="35938">MRILFAAGDVGGARSILPVARLASTRGHHVSALQHGVLATEGDPAWTWHGFDQALDAVTGMDMLIYATSVSDQKAVQTAARARHAGVPCLHVLDNWSSYAERISGIVPDAYAVMDELAQGEAIAAGVPEHIIHVTGHPNLGTLADEAQAYPALSGKTGILFVSEPARADQGPSGRGYDEAGVAEALVAGLARCRFDDATLWVAPHPREDRADVTARMTGLMQRHGGFMPVRIVPADQVRSCLHGASHVAGMTSILLYESWLLGRPTLSLQPGLCVAGLRTLSRRQGVFFHDRKAGTDETIGKWLAAAPGRAQPALSRHRDAAENVLALAVEIKKPSIK</sequence>
<evidence type="ECO:0000313" key="1">
    <source>
        <dbReference type="EMBL" id="MCY0093048.1"/>
    </source>
</evidence>
<gene>
    <name evidence="1" type="ORF">OEG82_03225</name>
</gene>
<organism evidence="1 2">
    <name type="scientific">Hoeflea ulvae</name>
    <dbReference type="NCBI Taxonomy" id="2983764"/>
    <lineage>
        <taxon>Bacteria</taxon>
        <taxon>Pseudomonadati</taxon>
        <taxon>Pseudomonadota</taxon>
        <taxon>Alphaproteobacteria</taxon>
        <taxon>Hyphomicrobiales</taxon>
        <taxon>Rhizobiaceae</taxon>
        <taxon>Hoeflea</taxon>
    </lineage>
</organism>
<keyword evidence="2" id="KW-1185">Reference proteome</keyword>
<proteinExistence type="predicted"/>
<dbReference type="RefSeq" id="WP_267611031.1">
    <property type="nucleotide sequence ID" value="NZ_JAOVZQ010000001.1"/>
</dbReference>
<protein>
    <recommendedName>
        <fullName evidence="3">UDP-N-acetylglucosamine 2-epimerase domain-containing protein</fullName>
    </recommendedName>
</protein>
<comment type="caution">
    <text evidence="1">The sequence shown here is derived from an EMBL/GenBank/DDBJ whole genome shotgun (WGS) entry which is preliminary data.</text>
</comment>
<evidence type="ECO:0000313" key="2">
    <source>
        <dbReference type="Proteomes" id="UP001081283"/>
    </source>
</evidence>
<evidence type="ECO:0008006" key="3">
    <source>
        <dbReference type="Google" id="ProtNLM"/>
    </source>
</evidence>
<name>A0ABT3YAZ5_9HYPH</name>
<reference evidence="1" key="1">
    <citation type="submission" date="2022-10" db="EMBL/GenBank/DDBJ databases">
        <title>Hoeflea sp. J2-29, isolated from marine algae.</title>
        <authorList>
            <person name="Kristyanto S."/>
            <person name="Kim J.M."/>
            <person name="Jeon C.O."/>
        </authorList>
    </citation>
    <scope>NUCLEOTIDE SEQUENCE</scope>
    <source>
        <strain evidence="1">J2-29</strain>
    </source>
</reference>